<dbReference type="AlphaFoldDB" id="A0A918HLQ1"/>
<organism evidence="2 3">
    <name type="scientific">Streptomyces phaeofaciens</name>
    <dbReference type="NCBI Taxonomy" id="68254"/>
    <lineage>
        <taxon>Bacteria</taxon>
        <taxon>Bacillati</taxon>
        <taxon>Actinomycetota</taxon>
        <taxon>Actinomycetes</taxon>
        <taxon>Kitasatosporales</taxon>
        <taxon>Streptomycetaceae</taxon>
        <taxon>Streptomyces</taxon>
    </lineage>
</organism>
<gene>
    <name evidence="2" type="ORF">GCM10010226_68560</name>
</gene>
<accession>A0A918HLQ1</accession>
<keyword evidence="1" id="KW-1133">Transmembrane helix</keyword>
<evidence type="ECO:0000313" key="2">
    <source>
        <dbReference type="EMBL" id="GGT80261.1"/>
    </source>
</evidence>
<keyword evidence="1" id="KW-0812">Transmembrane</keyword>
<comment type="caution">
    <text evidence="2">The sequence shown here is derived from an EMBL/GenBank/DDBJ whole genome shotgun (WGS) entry which is preliminary data.</text>
</comment>
<evidence type="ECO:0000256" key="1">
    <source>
        <dbReference type="SAM" id="Phobius"/>
    </source>
</evidence>
<sequence length="76" mass="7892">MRDMTRAGNRATAGADIFAVAVMSPCSTSGRSPRCPREAIHAVSVLAMLFLVIGLALWADSGCGADCQPVVTPVFP</sequence>
<keyword evidence="1" id="KW-0472">Membrane</keyword>
<name>A0A918HLQ1_9ACTN</name>
<proteinExistence type="predicted"/>
<dbReference type="Proteomes" id="UP000646776">
    <property type="component" value="Unassembled WGS sequence"/>
</dbReference>
<keyword evidence="3" id="KW-1185">Reference proteome</keyword>
<evidence type="ECO:0000313" key="3">
    <source>
        <dbReference type="Proteomes" id="UP000646776"/>
    </source>
</evidence>
<reference evidence="2" key="1">
    <citation type="journal article" date="2014" name="Int. J. Syst. Evol. Microbiol.">
        <title>Complete genome sequence of Corynebacterium casei LMG S-19264T (=DSM 44701T), isolated from a smear-ripened cheese.</title>
        <authorList>
            <consortium name="US DOE Joint Genome Institute (JGI-PGF)"/>
            <person name="Walter F."/>
            <person name="Albersmeier A."/>
            <person name="Kalinowski J."/>
            <person name="Ruckert C."/>
        </authorList>
    </citation>
    <scope>NUCLEOTIDE SEQUENCE</scope>
    <source>
        <strain evidence="2">JCM 4125</strain>
    </source>
</reference>
<protein>
    <submittedName>
        <fullName evidence="2">Uncharacterized protein</fullName>
    </submittedName>
</protein>
<feature type="transmembrane region" description="Helical" evidence="1">
    <location>
        <begin position="39"/>
        <end position="59"/>
    </location>
</feature>
<reference evidence="2" key="2">
    <citation type="submission" date="2020-09" db="EMBL/GenBank/DDBJ databases">
        <authorList>
            <person name="Sun Q."/>
            <person name="Ohkuma M."/>
        </authorList>
    </citation>
    <scope>NUCLEOTIDE SEQUENCE</scope>
    <source>
        <strain evidence="2">JCM 4125</strain>
    </source>
</reference>
<dbReference type="EMBL" id="BMSA01000025">
    <property type="protein sequence ID" value="GGT80261.1"/>
    <property type="molecule type" value="Genomic_DNA"/>
</dbReference>